<evidence type="ECO:0000256" key="9">
    <source>
        <dbReference type="ARBA" id="ARBA00050821"/>
    </source>
</evidence>
<evidence type="ECO:0000313" key="17">
    <source>
        <dbReference type="Proteomes" id="UP000031830"/>
    </source>
</evidence>
<dbReference type="PANTHER" id="PTHR42913:SF6">
    <property type="entry name" value="SULFIDE-QUINONE REDUCTASE"/>
    <property type="match status" value="1"/>
</dbReference>
<evidence type="ECO:0000256" key="13">
    <source>
        <dbReference type="ARBA" id="ARBA00071264"/>
    </source>
</evidence>
<gene>
    <name evidence="16" type="ORF">LA55_2076</name>
</gene>
<evidence type="ECO:0000256" key="11">
    <source>
        <dbReference type="ARBA" id="ARBA00060891"/>
    </source>
</evidence>
<dbReference type="AlphaFoldDB" id="A0A0B6D5Q4"/>
<reference evidence="16 17" key="1">
    <citation type="journal article" date="2015" name="Genome Announc.">
        <title>Genome sequencing of 18 francisella strains to aid in assay development and testing.</title>
        <authorList>
            <person name="Johnson S.L."/>
            <person name="Daligault H.E."/>
            <person name="Davenport K.W."/>
            <person name="Coyne S.R."/>
            <person name="Frey K.G."/>
            <person name="Koroleva G.I."/>
            <person name="Broomall S.M."/>
            <person name="Bishop-Lilly K.A."/>
            <person name="Bruce D.C."/>
            <person name="Chertkov O."/>
            <person name="Freitas T."/>
            <person name="Jaissle J."/>
            <person name="Ladner J.T."/>
            <person name="Rosenzweig C.N."/>
            <person name="Gibbons H.S."/>
            <person name="Palacios G.F."/>
            <person name="Redden C.L."/>
            <person name="Xu Y."/>
            <person name="Minogue T.D."/>
            <person name="Chain P.S."/>
        </authorList>
    </citation>
    <scope>NUCLEOTIDE SEQUENCE [LARGE SCALE GENOMIC DNA]</scope>
    <source>
        <strain evidence="16 17">GA01-2794</strain>
    </source>
</reference>
<dbReference type="GO" id="GO:0016020">
    <property type="term" value="C:membrane"/>
    <property type="evidence" value="ECO:0007669"/>
    <property type="project" value="UniProtKB-SubCell"/>
</dbReference>
<dbReference type="FunFam" id="3.50.50.100:FF:000017">
    <property type="entry name" value="Sulfide-quinone reductase"/>
    <property type="match status" value="1"/>
</dbReference>
<keyword evidence="4" id="KW-0874">Quinone</keyword>
<comment type="function">
    <text evidence="10">Catalyzes the oxidation of hydrogen sulfide, with the help of a quinone. Consecutive reaction cycles lead to the accumulation of a polysulfide product on the active site Cys residues; these products are released when they exceed a critical length, typically as cyclooctasulfur.</text>
</comment>
<evidence type="ECO:0000256" key="14">
    <source>
        <dbReference type="ARBA" id="ARBA00081101"/>
    </source>
</evidence>
<evidence type="ECO:0000256" key="4">
    <source>
        <dbReference type="ARBA" id="ARBA00022719"/>
    </source>
</evidence>
<keyword evidence="3" id="KW-0285">Flavoprotein</keyword>
<evidence type="ECO:0000256" key="3">
    <source>
        <dbReference type="ARBA" id="ARBA00022630"/>
    </source>
</evidence>
<feature type="domain" description="FAD/NAD(P)-binding" evidence="15">
    <location>
        <begin position="3"/>
        <end position="307"/>
    </location>
</feature>
<dbReference type="InterPro" id="IPR023753">
    <property type="entry name" value="FAD/NAD-binding_dom"/>
</dbReference>
<evidence type="ECO:0000256" key="2">
    <source>
        <dbReference type="ARBA" id="ARBA00004170"/>
    </source>
</evidence>
<evidence type="ECO:0000256" key="8">
    <source>
        <dbReference type="ARBA" id="ARBA00023136"/>
    </source>
</evidence>
<dbReference type="InterPro" id="IPR036188">
    <property type="entry name" value="FAD/NAD-bd_sf"/>
</dbReference>
<comment type="subcellular location">
    <subcellularLocation>
        <location evidence="2">Membrane</location>
        <topology evidence="2">Peripheral membrane protein</topology>
    </subcellularLocation>
</comment>
<dbReference type="GO" id="GO:0003955">
    <property type="term" value="F:NAD(P)H dehydrogenase (quinone) activity"/>
    <property type="evidence" value="ECO:0007669"/>
    <property type="project" value="TreeGrafter"/>
</dbReference>
<evidence type="ECO:0000256" key="1">
    <source>
        <dbReference type="ARBA" id="ARBA00001974"/>
    </source>
</evidence>
<dbReference type="EC" id="1.8.5.4" evidence="12"/>
<dbReference type="RefSeq" id="WP_044527063.1">
    <property type="nucleotide sequence ID" value="NZ_CP009440.1"/>
</dbReference>
<keyword evidence="6" id="KW-0274">FAD</keyword>
<dbReference type="STRING" id="28110.KU46_514"/>
<dbReference type="Gene3D" id="3.50.50.100">
    <property type="match status" value="1"/>
</dbReference>
<dbReference type="SUPFAM" id="SSF51905">
    <property type="entry name" value="FAD/NAD(P)-binding domain"/>
    <property type="match status" value="2"/>
</dbReference>
<dbReference type="InterPro" id="IPR051169">
    <property type="entry name" value="NADH-Q_oxidoreductase"/>
</dbReference>
<dbReference type="Pfam" id="PF07992">
    <property type="entry name" value="Pyr_redox_2"/>
    <property type="match status" value="1"/>
</dbReference>
<dbReference type="OrthoDB" id="9802771at2"/>
<dbReference type="Proteomes" id="UP000031830">
    <property type="component" value="Chromosome"/>
</dbReference>
<proteinExistence type="inferred from homology"/>
<evidence type="ECO:0000313" key="16">
    <source>
        <dbReference type="EMBL" id="AJI53637.1"/>
    </source>
</evidence>
<comment type="cofactor">
    <cofactor evidence="1">
        <name>FAD</name>
        <dbReference type="ChEBI" id="CHEBI:57692"/>
    </cofactor>
</comment>
<keyword evidence="7" id="KW-0560">Oxidoreductase</keyword>
<accession>A0A0B6D5Q4</accession>
<dbReference type="EMBL" id="CP009440">
    <property type="protein sequence ID" value="AJI53637.1"/>
    <property type="molecule type" value="Genomic_DNA"/>
</dbReference>
<dbReference type="GO" id="GO:0048038">
    <property type="term" value="F:quinone binding"/>
    <property type="evidence" value="ECO:0007669"/>
    <property type="project" value="UniProtKB-KW"/>
</dbReference>
<evidence type="ECO:0000256" key="6">
    <source>
        <dbReference type="ARBA" id="ARBA00022827"/>
    </source>
</evidence>
<dbReference type="GO" id="GO:0000166">
    <property type="term" value="F:nucleotide binding"/>
    <property type="evidence" value="ECO:0007669"/>
    <property type="project" value="UniProtKB-KW"/>
</dbReference>
<name>A0A0B6D5Q4_9GAMM</name>
<evidence type="ECO:0000256" key="12">
    <source>
        <dbReference type="ARBA" id="ARBA00066453"/>
    </source>
</evidence>
<evidence type="ECO:0000256" key="5">
    <source>
        <dbReference type="ARBA" id="ARBA00022741"/>
    </source>
</evidence>
<dbReference type="GO" id="GO:0070224">
    <property type="term" value="F:sulfide:quinone oxidoreductase activity"/>
    <property type="evidence" value="ECO:0007669"/>
    <property type="project" value="UniProtKB-EC"/>
</dbReference>
<evidence type="ECO:0000256" key="7">
    <source>
        <dbReference type="ARBA" id="ARBA00023002"/>
    </source>
</evidence>
<protein>
    <recommendedName>
        <fullName evidence="13">Sulfide-quinone reductase</fullName>
        <ecNumber evidence="12">1.8.5.4</ecNumber>
    </recommendedName>
    <alternativeName>
        <fullName evidence="14">Sulfide:quinone oxidoreductase</fullName>
    </alternativeName>
</protein>
<dbReference type="PANTHER" id="PTHR42913">
    <property type="entry name" value="APOPTOSIS-INDUCING FACTOR 1"/>
    <property type="match status" value="1"/>
</dbReference>
<evidence type="ECO:0000256" key="10">
    <source>
        <dbReference type="ARBA" id="ARBA00054727"/>
    </source>
</evidence>
<comment type="catalytic activity">
    <reaction evidence="9">
        <text>n a quinone + n hydrogen sulfide + n H(+) = polysulfur(n-2) + n a quinol</text>
        <dbReference type="Rhea" id="RHEA:30239"/>
        <dbReference type="Rhea" id="RHEA-COMP:19475"/>
        <dbReference type="ChEBI" id="CHEBI:15378"/>
        <dbReference type="ChEBI" id="CHEBI:17909"/>
        <dbReference type="ChEBI" id="CHEBI:24646"/>
        <dbReference type="ChEBI" id="CHEBI:29919"/>
        <dbReference type="ChEBI" id="CHEBI:132124"/>
        <dbReference type="EC" id="1.8.5.4"/>
    </reaction>
</comment>
<evidence type="ECO:0000259" key="15">
    <source>
        <dbReference type="Pfam" id="PF07992"/>
    </source>
</evidence>
<organism evidence="16 17">
    <name type="scientific">Francisella philomiragia</name>
    <dbReference type="NCBI Taxonomy" id="28110"/>
    <lineage>
        <taxon>Bacteria</taxon>
        <taxon>Pseudomonadati</taxon>
        <taxon>Pseudomonadota</taxon>
        <taxon>Gammaproteobacteria</taxon>
        <taxon>Thiotrichales</taxon>
        <taxon>Francisellaceae</taxon>
        <taxon>Francisella</taxon>
    </lineage>
</organism>
<dbReference type="GO" id="GO:0019646">
    <property type="term" value="P:aerobic electron transport chain"/>
    <property type="evidence" value="ECO:0007669"/>
    <property type="project" value="TreeGrafter"/>
</dbReference>
<keyword evidence="5" id="KW-0547">Nucleotide-binding</keyword>
<comment type="similarity">
    <text evidence="11">Belongs to the SQRD family.</text>
</comment>
<keyword evidence="8" id="KW-0472">Membrane</keyword>
<dbReference type="KEGG" id="fpz:LA55_2076"/>
<sequence>MARIVIIGAGIGGIPMAYELKEAIGNDHEIILVSKGDKFNFVPSNPWVMVNWRSREDVEFTITDYIEKAGIKFVSDGVKKLYPDENKLVLFNDKEVTYDYLIIATGPKLAFDEIEGMGPDLYSHSVCTIDHATKAASDWDKVLKNPGPVVVGAAQGASCFGPAYETALIMDTDLRKHNIREQTPITFVTSEPYLGHLGLAGVGDSPKLLEEEFKKRNINWVCNAKITKIDAENIYVDEYDNNGSIKQQHIIKSIFNMILPSFKGIDAFANIEGLVNPKGFIIVDKHQANPKYPNIYSLGVCVAIPPVEKTIIPTGAPKTGYMIESMVTAIASNLKAVLNGEEQHTQATLNAVCFADFGNGGVAFAAIPQFKPREHDWYYEGKLVHYAKVAFEKYYTYKVKHGVSEPFFEKIMMRMLGISKVKDDEISKQ</sequence>